<accession>A0A833R1G4</accession>
<dbReference type="InterPro" id="IPR025422">
    <property type="entry name" value="TGA_domain"/>
</dbReference>
<evidence type="ECO:0000313" key="3">
    <source>
        <dbReference type="Proteomes" id="UP000623129"/>
    </source>
</evidence>
<dbReference type="InterPro" id="IPR051886">
    <property type="entry name" value="Seed_Dev/Stress_Resp_Reg"/>
</dbReference>
<organism evidence="2 3">
    <name type="scientific">Carex littledalei</name>
    <dbReference type="NCBI Taxonomy" id="544730"/>
    <lineage>
        <taxon>Eukaryota</taxon>
        <taxon>Viridiplantae</taxon>
        <taxon>Streptophyta</taxon>
        <taxon>Embryophyta</taxon>
        <taxon>Tracheophyta</taxon>
        <taxon>Spermatophyta</taxon>
        <taxon>Magnoliopsida</taxon>
        <taxon>Liliopsida</taxon>
        <taxon>Poales</taxon>
        <taxon>Cyperaceae</taxon>
        <taxon>Cyperoideae</taxon>
        <taxon>Cariceae</taxon>
        <taxon>Carex</taxon>
        <taxon>Carex subgen. Euthyceras</taxon>
    </lineage>
</organism>
<keyword evidence="2" id="KW-0238">DNA-binding</keyword>
<dbReference type="EMBL" id="SWLB01000002">
    <property type="protein sequence ID" value="KAF3340565.1"/>
    <property type="molecule type" value="Genomic_DNA"/>
</dbReference>
<evidence type="ECO:0000259" key="1">
    <source>
        <dbReference type="PROSITE" id="PS51806"/>
    </source>
</evidence>
<dbReference type="Pfam" id="PF14144">
    <property type="entry name" value="DOG1"/>
    <property type="match status" value="1"/>
</dbReference>
<dbReference type="PANTHER" id="PTHR46354:SF25">
    <property type="entry name" value="OS01G0306400 PROTEIN"/>
    <property type="match status" value="1"/>
</dbReference>
<dbReference type="OrthoDB" id="781635at2759"/>
<protein>
    <submittedName>
        <fullName evidence="2">TGACG-sequence-specific DNA-binding protein TGA-2.1</fullName>
    </submittedName>
</protein>
<proteinExistence type="predicted"/>
<keyword evidence="3" id="KW-1185">Reference proteome</keyword>
<sequence>MEAYFTEWVRQEESLVSSFLLAISSNDTADQLHLISLALAHIESYYLHKSRFAQGDVVEAFYPRYLTPFERTFLWLGGFRPSLLFKFVPHGRSDAMIHLKRSVSVEEKEMSKEMASLQEGLAARELLDAIRSADMCMMMNRDLERVVAEVGATLRALLASADRLRLCTLRGIRDALMSMSAPTDAAMFFAKAMNFHLQLHRFGLQYHNRDN</sequence>
<dbReference type="GO" id="GO:0043565">
    <property type="term" value="F:sequence-specific DNA binding"/>
    <property type="evidence" value="ECO:0007669"/>
    <property type="project" value="InterPro"/>
</dbReference>
<dbReference type="Proteomes" id="UP000623129">
    <property type="component" value="Unassembled WGS sequence"/>
</dbReference>
<dbReference type="PROSITE" id="PS51806">
    <property type="entry name" value="DOG1"/>
    <property type="match status" value="1"/>
</dbReference>
<feature type="domain" description="DOG1" evidence="1">
    <location>
        <begin position="1"/>
        <end position="209"/>
    </location>
</feature>
<dbReference type="PANTHER" id="PTHR46354">
    <property type="entry name" value="DOG1 DOMAIN-CONTAINING PROTEIN"/>
    <property type="match status" value="1"/>
</dbReference>
<comment type="caution">
    <text evidence="2">The sequence shown here is derived from an EMBL/GenBank/DDBJ whole genome shotgun (WGS) entry which is preliminary data.</text>
</comment>
<reference evidence="2" key="1">
    <citation type="submission" date="2020-01" db="EMBL/GenBank/DDBJ databases">
        <title>Genome sequence of Kobresia littledalei, the first chromosome-level genome in the family Cyperaceae.</title>
        <authorList>
            <person name="Qu G."/>
        </authorList>
    </citation>
    <scope>NUCLEOTIDE SEQUENCE</scope>
    <source>
        <strain evidence="2">C.B.Clarke</strain>
        <tissue evidence="2">Leaf</tissue>
    </source>
</reference>
<dbReference type="AlphaFoldDB" id="A0A833R1G4"/>
<gene>
    <name evidence="2" type="ORF">FCM35_KLT09409</name>
</gene>
<dbReference type="GO" id="GO:0006351">
    <property type="term" value="P:DNA-templated transcription"/>
    <property type="evidence" value="ECO:0007669"/>
    <property type="project" value="InterPro"/>
</dbReference>
<evidence type="ECO:0000313" key="2">
    <source>
        <dbReference type="EMBL" id="KAF3340565.1"/>
    </source>
</evidence>
<name>A0A833R1G4_9POAL</name>